<evidence type="ECO:0000256" key="4">
    <source>
        <dbReference type="RuleBase" id="RU361279"/>
    </source>
</evidence>
<evidence type="ECO:0000256" key="1">
    <source>
        <dbReference type="ARBA" id="ARBA00010638"/>
    </source>
</evidence>
<dbReference type="Gene3D" id="3.40.50.10420">
    <property type="entry name" value="NagB/RpiA/CoA transferase-like"/>
    <property type="match status" value="1"/>
</dbReference>
<comment type="caution">
    <text evidence="5">The sequence shown here is derived from an EMBL/GenBank/DDBJ whole genome shotgun (WGS) entry which is preliminary data.</text>
</comment>
<gene>
    <name evidence="5" type="ORF">H9626_05335</name>
</gene>
<protein>
    <recommendedName>
        <fullName evidence="4">5-formyltetrahydrofolate cyclo-ligase</fullName>
        <ecNumber evidence="4">6.3.3.2</ecNumber>
    </recommendedName>
</protein>
<keyword evidence="6" id="KW-1185">Reference proteome</keyword>
<comment type="cofactor">
    <cofactor evidence="4">
        <name>Mg(2+)</name>
        <dbReference type="ChEBI" id="CHEBI:18420"/>
    </cofactor>
</comment>
<dbReference type="PANTHER" id="PTHR23407:SF1">
    <property type="entry name" value="5-FORMYLTETRAHYDROFOLATE CYCLO-LIGASE"/>
    <property type="match status" value="1"/>
</dbReference>
<dbReference type="Pfam" id="PF01812">
    <property type="entry name" value="5-FTHF_cyc-lig"/>
    <property type="match status" value="1"/>
</dbReference>
<keyword evidence="2 4" id="KW-0547">Nucleotide-binding</keyword>
<accession>A0ABR8VA44</accession>
<keyword evidence="4" id="KW-0460">Magnesium</keyword>
<proteinExistence type="inferred from homology"/>
<dbReference type="GO" id="GO:0030272">
    <property type="term" value="F:5-formyltetrahydrofolate cyclo-ligase activity"/>
    <property type="evidence" value="ECO:0007669"/>
    <property type="project" value="UniProtKB-EC"/>
</dbReference>
<dbReference type="PANTHER" id="PTHR23407">
    <property type="entry name" value="ATPASE INHIBITOR/5-FORMYLTETRAHYDROFOLATE CYCLO-LIGASE"/>
    <property type="match status" value="1"/>
</dbReference>
<dbReference type="InterPro" id="IPR024185">
    <property type="entry name" value="FTHF_cligase-like_sf"/>
</dbReference>
<name>A0ABR8VA44_9BACT</name>
<keyword evidence="5" id="KW-0436">Ligase</keyword>
<dbReference type="SUPFAM" id="SSF100950">
    <property type="entry name" value="NagB/RpiA/CoA transferase-like"/>
    <property type="match status" value="1"/>
</dbReference>
<evidence type="ECO:0000256" key="3">
    <source>
        <dbReference type="ARBA" id="ARBA00022840"/>
    </source>
</evidence>
<organism evidence="5 6">
    <name type="scientific">Phocaeicola faecium</name>
    <dbReference type="NCBI Taxonomy" id="2762213"/>
    <lineage>
        <taxon>Bacteria</taxon>
        <taxon>Pseudomonadati</taxon>
        <taxon>Bacteroidota</taxon>
        <taxon>Bacteroidia</taxon>
        <taxon>Bacteroidales</taxon>
        <taxon>Bacteroidaceae</taxon>
        <taxon>Phocaeicola</taxon>
    </lineage>
</organism>
<dbReference type="Proteomes" id="UP000616346">
    <property type="component" value="Unassembled WGS sequence"/>
</dbReference>
<evidence type="ECO:0000313" key="5">
    <source>
        <dbReference type="EMBL" id="MBD8001645.1"/>
    </source>
</evidence>
<dbReference type="NCBIfam" id="TIGR02727">
    <property type="entry name" value="MTHFS_bact"/>
    <property type="match status" value="1"/>
</dbReference>
<sequence length="186" mass="21798">MLLTKQQIRTHIARKKKQQNGFQLSQWSVNLLKKLEEHPRFRQAKTLLLYYSLPDEVQTHDFVERWSKSKQIILPVVKGDELELRQYTGKQDLQKSSYNIYEPTGKELTQVNEIDLALIPGVSFDLQGNRLGRGKGYYDRLLPRLRSYNIGICFGFQISEAIPTETFDRPMDEIWTENGCVYVNEK</sequence>
<evidence type="ECO:0000313" key="6">
    <source>
        <dbReference type="Proteomes" id="UP000616346"/>
    </source>
</evidence>
<comment type="similarity">
    <text evidence="1 4">Belongs to the 5-formyltetrahydrofolate cyclo-ligase family.</text>
</comment>
<dbReference type="EMBL" id="JACSPQ010000001">
    <property type="protein sequence ID" value="MBD8001645.1"/>
    <property type="molecule type" value="Genomic_DNA"/>
</dbReference>
<dbReference type="EC" id="6.3.3.2" evidence="4"/>
<keyword evidence="4" id="KW-0479">Metal-binding</keyword>
<evidence type="ECO:0000256" key="2">
    <source>
        <dbReference type="ARBA" id="ARBA00022741"/>
    </source>
</evidence>
<keyword evidence="3 4" id="KW-0067">ATP-binding</keyword>
<dbReference type="InterPro" id="IPR002698">
    <property type="entry name" value="FTHF_cligase"/>
</dbReference>
<reference evidence="5 6" key="1">
    <citation type="submission" date="2020-08" db="EMBL/GenBank/DDBJ databases">
        <title>A Genomic Blueprint of the Chicken Gut Microbiome.</title>
        <authorList>
            <person name="Gilroy R."/>
            <person name="Ravi A."/>
            <person name="Getino M."/>
            <person name="Pursley I."/>
            <person name="Horton D.L."/>
            <person name="Alikhan N.-F."/>
            <person name="Baker D."/>
            <person name="Gharbi K."/>
            <person name="Hall N."/>
            <person name="Watson M."/>
            <person name="Adriaenssens E.M."/>
            <person name="Foster-Nyarko E."/>
            <person name="Jarju S."/>
            <person name="Secka A."/>
            <person name="Antonio M."/>
            <person name="Oren A."/>
            <person name="Chaudhuri R."/>
            <person name="La Ragione R.M."/>
            <person name="Hildebrand F."/>
            <person name="Pallen M.J."/>
        </authorList>
    </citation>
    <scope>NUCLEOTIDE SEQUENCE [LARGE SCALE GENOMIC DNA]</scope>
    <source>
        <strain evidence="5 6">Sa1YUN3</strain>
    </source>
</reference>
<dbReference type="PIRSF" id="PIRSF006806">
    <property type="entry name" value="FTHF_cligase"/>
    <property type="match status" value="1"/>
</dbReference>
<dbReference type="RefSeq" id="WP_178255988.1">
    <property type="nucleotide sequence ID" value="NZ_JACSPQ010000001.1"/>
</dbReference>
<dbReference type="InterPro" id="IPR037171">
    <property type="entry name" value="NagB/RpiA_transferase-like"/>
</dbReference>
<comment type="catalytic activity">
    <reaction evidence="4">
        <text>(6S)-5-formyl-5,6,7,8-tetrahydrofolate + ATP = (6R)-5,10-methenyltetrahydrofolate + ADP + phosphate</text>
        <dbReference type="Rhea" id="RHEA:10488"/>
        <dbReference type="ChEBI" id="CHEBI:30616"/>
        <dbReference type="ChEBI" id="CHEBI:43474"/>
        <dbReference type="ChEBI" id="CHEBI:57455"/>
        <dbReference type="ChEBI" id="CHEBI:57457"/>
        <dbReference type="ChEBI" id="CHEBI:456216"/>
        <dbReference type="EC" id="6.3.3.2"/>
    </reaction>
</comment>